<proteinExistence type="predicted"/>
<evidence type="ECO:0000313" key="2">
    <source>
        <dbReference type="Proteomes" id="UP000807353"/>
    </source>
</evidence>
<reference evidence="1" key="1">
    <citation type="submission" date="2020-11" db="EMBL/GenBank/DDBJ databases">
        <authorList>
            <consortium name="DOE Joint Genome Institute"/>
            <person name="Ahrendt S."/>
            <person name="Riley R."/>
            <person name="Andreopoulos W."/>
            <person name="Labutti K."/>
            <person name="Pangilinan J."/>
            <person name="Ruiz-Duenas F.J."/>
            <person name="Barrasa J.M."/>
            <person name="Sanchez-Garcia M."/>
            <person name="Camarero S."/>
            <person name="Miyauchi S."/>
            <person name="Serrano A."/>
            <person name="Linde D."/>
            <person name="Babiker R."/>
            <person name="Drula E."/>
            <person name="Ayuso-Fernandez I."/>
            <person name="Pacheco R."/>
            <person name="Padilla G."/>
            <person name="Ferreira P."/>
            <person name="Barriuso J."/>
            <person name="Kellner H."/>
            <person name="Castanera R."/>
            <person name="Alfaro M."/>
            <person name="Ramirez L."/>
            <person name="Pisabarro A.G."/>
            <person name="Kuo A."/>
            <person name="Tritt A."/>
            <person name="Lipzen A."/>
            <person name="He G."/>
            <person name="Yan M."/>
            <person name="Ng V."/>
            <person name="Cullen D."/>
            <person name="Martin F."/>
            <person name="Rosso M.-N."/>
            <person name="Henrissat B."/>
            <person name="Hibbett D."/>
            <person name="Martinez A.T."/>
            <person name="Grigoriev I.V."/>
        </authorList>
    </citation>
    <scope>NUCLEOTIDE SEQUENCE</scope>
    <source>
        <strain evidence="1">CBS 247.69</strain>
    </source>
</reference>
<keyword evidence="2" id="KW-1185">Reference proteome</keyword>
<evidence type="ECO:0000313" key="1">
    <source>
        <dbReference type="EMBL" id="KAF9466017.1"/>
    </source>
</evidence>
<dbReference type="Proteomes" id="UP000807353">
    <property type="component" value="Unassembled WGS sequence"/>
</dbReference>
<comment type="caution">
    <text evidence="1">The sequence shown here is derived from an EMBL/GenBank/DDBJ whole genome shotgun (WGS) entry which is preliminary data.</text>
</comment>
<dbReference type="EMBL" id="MU150244">
    <property type="protein sequence ID" value="KAF9466017.1"/>
    <property type="molecule type" value="Genomic_DNA"/>
</dbReference>
<accession>A0A9P5YC22</accession>
<protein>
    <submittedName>
        <fullName evidence="1">Uncharacterized protein</fullName>
    </submittedName>
</protein>
<sequence length="69" mass="7857">MMPSHRVTNLWPDLFLLLGLVCFRRVLFVGTAVLKFHLLGICTEVVDIVLGLVSKEQLQPPLCHHHPRT</sequence>
<gene>
    <name evidence="1" type="ORF">BDZ94DRAFT_1252812</name>
</gene>
<name>A0A9P5YC22_9AGAR</name>
<dbReference type="AlphaFoldDB" id="A0A9P5YC22"/>
<organism evidence="1 2">
    <name type="scientific">Collybia nuda</name>
    <dbReference type="NCBI Taxonomy" id="64659"/>
    <lineage>
        <taxon>Eukaryota</taxon>
        <taxon>Fungi</taxon>
        <taxon>Dikarya</taxon>
        <taxon>Basidiomycota</taxon>
        <taxon>Agaricomycotina</taxon>
        <taxon>Agaricomycetes</taxon>
        <taxon>Agaricomycetidae</taxon>
        <taxon>Agaricales</taxon>
        <taxon>Tricholomatineae</taxon>
        <taxon>Clitocybaceae</taxon>
        <taxon>Collybia</taxon>
    </lineage>
</organism>